<dbReference type="EMBL" id="UOEP01000027">
    <property type="protein sequence ID" value="VAW13776.1"/>
    <property type="molecule type" value="Genomic_DNA"/>
</dbReference>
<accession>A0A3B0U313</accession>
<reference evidence="1" key="1">
    <citation type="submission" date="2018-06" db="EMBL/GenBank/DDBJ databases">
        <authorList>
            <person name="Zhirakovskaya E."/>
        </authorList>
    </citation>
    <scope>NUCLEOTIDE SEQUENCE</scope>
</reference>
<name>A0A3B0U313_9ZZZZ</name>
<proteinExistence type="predicted"/>
<sequence length="160" mass="17418">MNYKSLFLIVLLLAFPVVITFAQNNCEANITVLKNRTVKTISNSEYTFTLYLENLGSKAGEYTITANNANGSNKNPDGSPTGSNIELTHQLLDTNMDPISNPVLVKAGETFSFLLKLSVPEGSPIEAWNCTEVSVEADNCVLSAGSILLYVFNPDPDNHE</sequence>
<organism evidence="1">
    <name type="scientific">hydrothermal vent metagenome</name>
    <dbReference type="NCBI Taxonomy" id="652676"/>
    <lineage>
        <taxon>unclassified sequences</taxon>
        <taxon>metagenomes</taxon>
        <taxon>ecological metagenomes</taxon>
    </lineage>
</organism>
<dbReference type="AlphaFoldDB" id="A0A3B0U313"/>
<protein>
    <recommendedName>
        <fullName evidence="2">CARDB domain-containing protein</fullName>
    </recommendedName>
</protein>
<evidence type="ECO:0008006" key="2">
    <source>
        <dbReference type="Google" id="ProtNLM"/>
    </source>
</evidence>
<evidence type="ECO:0000313" key="1">
    <source>
        <dbReference type="EMBL" id="VAW13776.1"/>
    </source>
</evidence>
<gene>
    <name evidence="1" type="ORF">MNBD_BACTEROID01-1757</name>
</gene>